<evidence type="ECO:0000313" key="3">
    <source>
        <dbReference type="EMBL" id="RPD53239.1"/>
    </source>
</evidence>
<feature type="region of interest" description="Disordered" evidence="1">
    <location>
        <begin position="604"/>
        <end position="625"/>
    </location>
</feature>
<feature type="compositionally biased region" description="Acidic residues" evidence="1">
    <location>
        <begin position="843"/>
        <end position="867"/>
    </location>
</feature>
<keyword evidence="4" id="KW-1185">Reference proteome</keyword>
<evidence type="ECO:0000256" key="1">
    <source>
        <dbReference type="SAM" id="MobiDB-lite"/>
    </source>
</evidence>
<feature type="compositionally biased region" description="Low complexity" evidence="1">
    <location>
        <begin position="697"/>
        <end position="709"/>
    </location>
</feature>
<evidence type="ECO:0000313" key="4">
    <source>
        <dbReference type="Proteomes" id="UP000313359"/>
    </source>
</evidence>
<dbReference type="EMBL" id="ML122326">
    <property type="protein sequence ID" value="RPD53239.1"/>
    <property type="molecule type" value="Genomic_DNA"/>
</dbReference>
<dbReference type="STRING" id="1328759.A0A5C2RQR9"/>
<gene>
    <name evidence="3" type="ORF">L227DRAFT_596399</name>
</gene>
<dbReference type="PANTHER" id="PTHR31138">
    <property type="entry name" value="CHROMOSOME 19, WHOLE GENOME SHOTGUN SEQUENCE"/>
    <property type="match status" value="1"/>
</dbReference>
<organism evidence="3 4">
    <name type="scientific">Lentinus tigrinus ALCF2SS1-6</name>
    <dbReference type="NCBI Taxonomy" id="1328759"/>
    <lineage>
        <taxon>Eukaryota</taxon>
        <taxon>Fungi</taxon>
        <taxon>Dikarya</taxon>
        <taxon>Basidiomycota</taxon>
        <taxon>Agaricomycotina</taxon>
        <taxon>Agaricomycetes</taxon>
        <taxon>Polyporales</taxon>
        <taxon>Polyporaceae</taxon>
        <taxon>Lentinus</taxon>
    </lineage>
</organism>
<name>A0A5C2RQR9_9APHY</name>
<sequence>MTSSSRHISSSSLTTIVSASVAYEFIDIANNGSLLFLDKLADVVSRLHAGKPPSQEQVNRALKHALASDVLNSHLQQRDGGGSGEEELNEAGKEVLNFVRDALQAVLEFGMEKNDDDRVQDLTYQLRQITSMPVHADVAVETAHQGNVDVDAIVQELPSQQEVTSDAAALVRSVYTLLYVLTTSAAFRPILSDVLLVARETVADVAAGVEVVAASVEKAAGDVGKTVRPGGGTIEDVKGKAAEASEKVSQEVSGEGILGQQLGELREKTQQSPDELKAAVVHRLQEAVARAHSQPSFQSAIRTVLTLSRKYAAKVRVVASVASNAEAPAIEVTPLVWADSPLARVLNDLKIFLQRVASGRSALQIVVLDIVTGPVDALSESPNKTAMREWFSALGDWLDRALADPSFASSRVGQVRIEFLYDEARRIVDRSLSNLDSHWVQHIQTLISEVDAFLVGLQKDRTTQKLVNALSNLATSFKDATATALWTAPEIARNRAERAKQEAMKSFMLWLLPRVLGAVSAIPMPRVEFVNNTVEAVIDALLLTAPTGSSRSESLGVQASLVPDRMLVESWNEVVVEVDNTVVDTDVPQKSSSPLMALFAGTSRSAEHAHEPLESRTTRTTTQTRTQTRARVHVEGMRVSAHHVAYYVLYKGAQCCEMPLPCTSYEDEGLISVDIGETAASSATGTGLSFDVELEFDSSPPGSSGRDSGWLSFLTGDSGSDGDKQNGDSQPQPLFRVTDVHVDVAGLHISLTRSKHWLLNSLLVQPLAGPVARAAVGWVLRGQIRGALEAAADFGGRLRSRVQQKASRGQEQQGDCDTATPSAEDWWNALLEEVGVSNAAGDGAEDDDNDNDNDSDLCSEEDAEEMGTEPLVETRTRATVQGIVRTTVTQTSPSAEPEESVLAVGIGAQVLPGRGGPYGASAPEVLEDGMEGVKVRATEEAREAVEDVAGAEEYAEEAVREGVRRAVMVREDVEGARGRGEVRERVERRRKGWRSAVFDF</sequence>
<evidence type="ECO:0000259" key="2">
    <source>
        <dbReference type="Pfam" id="PF19343"/>
    </source>
</evidence>
<reference evidence="3" key="1">
    <citation type="journal article" date="2018" name="Genome Biol. Evol.">
        <title>Genomics and development of Lentinus tigrinus, a white-rot wood-decaying mushroom with dimorphic fruiting bodies.</title>
        <authorList>
            <person name="Wu B."/>
            <person name="Xu Z."/>
            <person name="Knudson A."/>
            <person name="Carlson A."/>
            <person name="Chen N."/>
            <person name="Kovaka S."/>
            <person name="LaButti K."/>
            <person name="Lipzen A."/>
            <person name="Pennachio C."/>
            <person name="Riley R."/>
            <person name="Schakwitz W."/>
            <person name="Umezawa K."/>
            <person name="Ohm R.A."/>
            <person name="Grigoriev I.V."/>
            <person name="Nagy L.G."/>
            <person name="Gibbons J."/>
            <person name="Hibbett D."/>
        </authorList>
    </citation>
    <scope>NUCLEOTIDE SEQUENCE [LARGE SCALE GENOMIC DNA]</scope>
    <source>
        <strain evidence="3">ALCF2SS1-6</strain>
    </source>
</reference>
<feature type="region of interest" description="Disordered" evidence="1">
    <location>
        <begin position="802"/>
        <end position="821"/>
    </location>
</feature>
<dbReference type="Pfam" id="PF19343">
    <property type="entry name" value="HAM1_N"/>
    <property type="match status" value="2"/>
</dbReference>
<dbReference type="OrthoDB" id="5407957at2759"/>
<dbReference type="Proteomes" id="UP000313359">
    <property type="component" value="Unassembled WGS sequence"/>
</dbReference>
<dbReference type="AlphaFoldDB" id="A0A5C2RQR9"/>
<feature type="domain" description="HAM1-like N-terminal" evidence="2">
    <location>
        <begin position="42"/>
        <end position="209"/>
    </location>
</feature>
<protein>
    <recommendedName>
        <fullName evidence="2">HAM1-like N-terminal domain-containing protein</fullName>
    </recommendedName>
</protein>
<feature type="region of interest" description="Disordered" evidence="1">
    <location>
        <begin position="839"/>
        <end position="872"/>
    </location>
</feature>
<proteinExistence type="predicted"/>
<feature type="compositionally biased region" description="Basic and acidic residues" evidence="1">
    <location>
        <begin position="605"/>
        <end position="617"/>
    </location>
</feature>
<feature type="domain" description="HAM1-like N-terminal" evidence="2">
    <location>
        <begin position="270"/>
        <end position="544"/>
    </location>
</feature>
<feature type="region of interest" description="Disordered" evidence="1">
    <location>
        <begin position="694"/>
        <end position="733"/>
    </location>
</feature>
<accession>A0A5C2RQR9</accession>
<dbReference type="PANTHER" id="PTHR31138:SF1">
    <property type="entry name" value="PDZ DOMAIN-CONTAINING PROTEIN"/>
    <property type="match status" value="1"/>
</dbReference>
<dbReference type="InterPro" id="IPR045967">
    <property type="entry name" value="HAM1-like_N"/>
</dbReference>